<name>A0A6I6IWC9_9RHOB</name>
<evidence type="ECO:0000313" key="2">
    <source>
        <dbReference type="Proteomes" id="UP000428330"/>
    </source>
</evidence>
<dbReference type="KEGG" id="rom:EI983_19020"/>
<keyword evidence="2" id="KW-1185">Reference proteome</keyword>
<reference evidence="2" key="1">
    <citation type="submission" date="2018-12" db="EMBL/GenBank/DDBJ databases">
        <title>Complete genome sequence of Roseovarius sp. MME-070.</title>
        <authorList>
            <person name="Nam Y.-D."/>
            <person name="Kang J."/>
            <person name="Chung W.-H."/>
            <person name="Park Y.S."/>
        </authorList>
    </citation>
    <scope>NUCLEOTIDE SEQUENCE [LARGE SCALE GENOMIC DNA]</scope>
    <source>
        <strain evidence="2">MME-070</strain>
    </source>
</reference>
<accession>A0A6I6IWC9</accession>
<dbReference type="OrthoDB" id="7862860at2"/>
<proteinExistence type="predicted"/>
<dbReference type="Proteomes" id="UP000428330">
    <property type="component" value="Chromosome"/>
</dbReference>
<keyword evidence="1" id="KW-0282">Flagellum</keyword>
<dbReference type="SUPFAM" id="SSF140566">
    <property type="entry name" value="FlgN-like"/>
    <property type="match status" value="1"/>
</dbReference>
<protein>
    <submittedName>
        <fullName evidence="1">Flagellar protein FlgN</fullName>
    </submittedName>
</protein>
<dbReference type="RefSeq" id="WP_157708925.1">
    <property type="nucleotide sequence ID" value="NZ_CP034348.1"/>
</dbReference>
<dbReference type="Gene3D" id="1.20.58.300">
    <property type="entry name" value="FlgN-like"/>
    <property type="match status" value="1"/>
</dbReference>
<organism evidence="1 2">
    <name type="scientific">Roseovarius faecimaris</name>
    <dbReference type="NCBI Taxonomy" id="2494550"/>
    <lineage>
        <taxon>Bacteria</taxon>
        <taxon>Pseudomonadati</taxon>
        <taxon>Pseudomonadota</taxon>
        <taxon>Alphaproteobacteria</taxon>
        <taxon>Rhodobacterales</taxon>
        <taxon>Roseobacteraceae</taxon>
        <taxon>Roseovarius</taxon>
    </lineage>
</organism>
<gene>
    <name evidence="1" type="ORF">EI983_19020</name>
</gene>
<evidence type="ECO:0000313" key="1">
    <source>
        <dbReference type="EMBL" id="QGY00244.1"/>
    </source>
</evidence>
<sequence>MTDPTPQNLIDQLDGLLDVERRALLNGELDAIAAIAEEKEQLIDALNAIQPEQQPPLKDLQSKVARNQVLLDGALQGIRKVAARLAALRRIRRTLETYDAAGRKQTIQGEVDHKVEKRA</sequence>
<keyword evidence="1" id="KW-0966">Cell projection</keyword>
<keyword evidence="1" id="KW-0969">Cilium</keyword>
<dbReference type="EMBL" id="CP034348">
    <property type="protein sequence ID" value="QGY00244.1"/>
    <property type="molecule type" value="Genomic_DNA"/>
</dbReference>
<dbReference type="InterPro" id="IPR036679">
    <property type="entry name" value="FlgN-like_sf"/>
</dbReference>
<dbReference type="GO" id="GO:0044780">
    <property type="term" value="P:bacterial-type flagellum assembly"/>
    <property type="evidence" value="ECO:0007669"/>
    <property type="project" value="InterPro"/>
</dbReference>
<dbReference type="AlphaFoldDB" id="A0A6I6IWC9"/>